<feature type="domain" description="Mannosyl-glycoprotein endo-beta-N-acetylglucosamidase-like" evidence="1">
    <location>
        <begin position="128"/>
        <end position="257"/>
    </location>
</feature>
<dbReference type="InterPro" id="IPR002901">
    <property type="entry name" value="MGlyc_endo_b_GlcNAc-like_dom"/>
</dbReference>
<organism evidence="2 3">
    <name type="scientific">Aestuariirhabdus litorea</name>
    <dbReference type="NCBI Taxonomy" id="2528527"/>
    <lineage>
        <taxon>Bacteria</taxon>
        <taxon>Pseudomonadati</taxon>
        <taxon>Pseudomonadota</taxon>
        <taxon>Gammaproteobacteria</taxon>
        <taxon>Oceanospirillales</taxon>
        <taxon>Aestuariirhabdaceae</taxon>
        <taxon>Aestuariirhabdus</taxon>
    </lineage>
</organism>
<comment type="caution">
    <text evidence="2">The sequence shown here is derived from an EMBL/GenBank/DDBJ whole genome shotgun (WGS) entry which is preliminary data.</text>
</comment>
<dbReference type="AlphaFoldDB" id="A0A3P3VP17"/>
<dbReference type="InterPro" id="IPR053195">
    <property type="entry name" value="Bax-like"/>
</dbReference>
<proteinExistence type="predicted"/>
<evidence type="ECO:0000313" key="3">
    <source>
        <dbReference type="Proteomes" id="UP000280792"/>
    </source>
</evidence>
<evidence type="ECO:0000313" key="2">
    <source>
        <dbReference type="EMBL" id="RRJ84445.1"/>
    </source>
</evidence>
<dbReference type="RefSeq" id="WP_125014874.1">
    <property type="nucleotide sequence ID" value="NZ_QWEZ01000001.1"/>
</dbReference>
<dbReference type="EMBL" id="QWEZ01000001">
    <property type="protein sequence ID" value="RRJ84445.1"/>
    <property type="molecule type" value="Genomic_DNA"/>
</dbReference>
<dbReference type="PANTHER" id="PTHR40572">
    <property type="entry name" value="PROTEIN BAX"/>
    <property type="match status" value="1"/>
</dbReference>
<name>A0A3P3VP17_9GAMM</name>
<reference evidence="2 3" key="1">
    <citation type="submission" date="2018-08" db="EMBL/GenBank/DDBJ databases">
        <authorList>
            <person name="Khan S.A."/>
        </authorList>
    </citation>
    <scope>NUCLEOTIDE SEQUENCE [LARGE SCALE GENOMIC DNA]</scope>
    <source>
        <strain evidence="2 3">GTF-13</strain>
    </source>
</reference>
<dbReference type="GO" id="GO:0004040">
    <property type="term" value="F:amidase activity"/>
    <property type="evidence" value="ECO:0007669"/>
    <property type="project" value="InterPro"/>
</dbReference>
<dbReference type="Pfam" id="PF01832">
    <property type="entry name" value="Glucosaminidase"/>
    <property type="match status" value="1"/>
</dbReference>
<protein>
    <recommendedName>
        <fullName evidence="1">Mannosyl-glycoprotein endo-beta-N-acetylglucosamidase-like domain-containing protein</fullName>
    </recommendedName>
</protein>
<dbReference type="Proteomes" id="UP000280792">
    <property type="component" value="Unassembled WGS sequence"/>
</dbReference>
<keyword evidence="3" id="KW-1185">Reference proteome</keyword>
<sequence length="280" mass="31519">MQQGLRVCVIAVGCWWAATTYYGAPEGVSGEGAVSSSALLGKPLPDFNQIADVGEKKRRFFDFLYPFIVEQNRQIAETRSRLLALREKEPNDRELRWLSDLARKYRVNWEVEEASAVPPQVMDELLMRVDQIPPSLVMAQAANESAWGTSRFARQGNNLFGQWCFKPGCGIVPASRPEGKSYEVRRFKSVAGSVAGYFHNINSQPSYHELRELRRGFRRVGRGHEASEWLAEGLLAYSSRGEDYVREIQAMIRTNQLAEYDYGVLGSTGVARKDADSKEG</sequence>
<dbReference type="Gene3D" id="1.10.530.10">
    <property type="match status" value="1"/>
</dbReference>
<dbReference type="PANTHER" id="PTHR40572:SF1">
    <property type="entry name" value="PROTEIN BAX"/>
    <property type="match status" value="1"/>
</dbReference>
<reference evidence="2 3" key="2">
    <citation type="submission" date="2018-12" db="EMBL/GenBank/DDBJ databases">
        <title>Simiduia agarivorans gen. nov., sp. nov., a marine, agarolytic bacterium isolated from shallow coastal water from Keelung, Taiwan.</title>
        <authorList>
            <person name="Shieh W.Y."/>
        </authorList>
    </citation>
    <scope>NUCLEOTIDE SEQUENCE [LARGE SCALE GENOMIC DNA]</scope>
    <source>
        <strain evidence="2 3">GTF-13</strain>
    </source>
</reference>
<evidence type="ECO:0000259" key="1">
    <source>
        <dbReference type="Pfam" id="PF01832"/>
    </source>
</evidence>
<accession>A0A3P3VP17</accession>
<gene>
    <name evidence="2" type="ORF">D0544_04895</name>
</gene>